<dbReference type="Proteomes" id="UP000499080">
    <property type="component" value="Unassembled WGS sequence"/>
</dbReference>
<proteinExistence type="predicted"/>
<dbReference type="AlphaFoldDB" id="A0A4Y2P4B9"/>
<name>A0A4Y2P4B9_ARAVE</name>
<comment type="caution">
    <text evidence="1">The sequence shown here is derived from an EMBL/GenBank/DDBJ whole genome shotgun (WGS) entry which is preliminary data.</text>
</comment>
<reference evidence="1 2" key="1">
    <citation type="journal article" date="2019" name="Sci. Rep.">
        <title>Orb-weaving spider Araneus ventricosus genome elucidates the spidroin gene catalogue.</title>
        <authorList>
            <person name="Kono N."/>
            <person name="Nakamura H."/>
            <person name="Ohtoshi R."/>
            <person name="Moran D.A.P."/>
            <person name="Shinohara A."/>
            <person name="Yoshida Y."/>
            <person name="Fujiwara M."/>
            <person name="Mori M."/>
            <person name="Tomita M."/>
            <person name="Arakawa K."/>
        </authorList>
    </citation>
    <scope>NUCLEOTIDE SEQUENCE [LARGE SCALE GENOMIC DNA]</scope>
</reference>
<dbReference type="EMBL" id="BGPR01010451">
    <property type="protein sequence ID" value="GBN46224.1"/>
    <property type="molecule type" value="Genomic_DNA"/>
</dbReference>
<protein>
    <submittedName>
        <fullName evidence="1">Uncharacterized protein</fullName>
    </submittedName>
</protein>
<evidence type="ECO:0000313" key="2">
    <source>
        <dbReference type="Proteomes" id="UP000499080"/>
    </source>
</evidence>
<accession>A0A4Y2P4B9</accession>
<evidence type="ECO:0000313" key="1">
    <source>
        <dbReference type="EMBL" id="GBN46224.1"/>
    </source>
</evidence>
<gene>
    <name evidence="1" type="ORF">AVEN_233763_1</name>
</gene>
<keyword evidence="2" id="KW-1185">Reference proteome</keyword>
<organism evidence="1 2">
    <name type="scientific">Araneus ventricosus</name>
    <name type="common">Orbweaver spider</name>
    <name type="synonym">Epeira ventricosa</name>
    <dbReference type="NCBI Taxonomy" id="182803"/>
    <lineage>
        <taxon>Eukaryota</taxon>
        <taxon>Metazoa</taxon>
        <taxon>Ecdysozoa</taxon>
        <taxon>Arthropoda</taxon>
        <taxon>Chelicerata</taxon>
        <taxon>Arachnida</taxon>
        <taxon>Araneae</taxon>
        <taxon>Araneomorphae</taxon>
        <taxon>Entelegynae</taxon>
        <taxon>Araneoidea</taxon>
        <taxon>Araneidae</taxon>
        <taxon>Araneus</taxon>
    </lineage>
</organism>
<sequence length="96" mass="10930">MILIHLLVPFGYSDKIVRLSTLIENWLQEDEQEIPRAVNSPNLNPINTLRNLPERCLTPSKIGLSLVEDIGLKEILRTLCLRRKLDNVRLGTGKIS</sequence>